<evidence type="ECO:0000313" key="2">
    <source>
        <dbReference type="Proteomes" id="UP000002675"/>
    </source>
</evidence>
<gene>
    <name evidence="1" type="ordered locus">VVA0197</name>
</gene>
<organism evidence="1 2">
    <name type="scientific">Vibrio vulnificus (strain YJ016)</name>
    <dbReference type="NCBI Taxonomy" id="196600"/>
    <lineage>
        <taxon>Bacteria</taxon>
        <taxon>Pseudomonadati</taxon>
        <taxon>Pseudomonadota</taxon>
        <taxon>Gammaproteobacteria</taxon>
        <taxon>Vibrionales</taxon>
        <taxon>Vibrionaceae</taxon>
        <taxon>Vibrio</taxon>
    </lineage>
</organism>
<dbReference type="AlphaFoldDB" id="Q7MFX1"/>
<protein>
    <submittedName>
        <fullName evidence="1">Uncharacterized protein</fullName>
    </submittedName>
</protein>
<proteinExistence type="predicted"/>
<dbReference type="EMBL" id="BA000038">
    <property type="protein sequence ID" value="BAC96224.1"/>
    <property type="molecule type" value="Genomic_DNA"/>
</dbReference>
<name>Q7MFX1_VIBVY</name>
<dbReference type="KEGG" id="vvy:VVA0197"/>
<dbReference type="Proteomes" id="UP000002675">
    <property type="component" value="Chromosome II"/>
</dbReference>
<accession>Q7MFX1</accession>
<reference evidence="1 2" key="1">
    <citation type="journal article" date="2003" name="Genome Res.">
        <title>Comparative genome analysis of Vibrio vulnificus, a marine pathogen.</title>
        <authorList>
            <person name="Chen C.Y."/>
            <person name="Wu K.M."/>
            <person name="Chang Y.C."/>
            <person name="Chang C.H."/>
            <person name="Tsai H.C."/>
            <person name="Liao T.L."/>
            <person name="Liu Y.M."/>
            <person name="Chen H.J."/>
            <person name="Shen A.B."/>
            <person name="Li J.C."/>
            <person name="Su T.L."/>
            <person name="Shao C.P."/>
            <person name="Lee C.T."/>
            <person name="Hor L.I."/>
            <person name="Tsai S.F."/>
        </authorList>
    </citation>
    <scope>NUCLEOTIDE SEQUENCE [LARGE SCALE GENOMIC DNA]</scope>
    <source>
        <strain evidence="1 2">YJ016</strain>
    </source>
</reference>
<sequence>MKASHISWVGAGWARLSQREEQAWCDEITSFLLQVYVRCFWWLLFLAAIVCREKLLSPLNIWLRLLKIKNAVQN</sequence>
<evidence type="ECO:0000313" key="1">
    <source>
        <dbReference type="EMBL" id="BAC96224.1"/>
    </source>
</evidence>
<dbReference type="HOGENOM" id="CLU_2686859_0_0_6"/>